<evidence type="ECO:0000313" key="2">
    <source>
        <dbReference type="Proteomes" id="UP000735302"/>
    </source>
</evidence>
<comment type="caution">
    <text evidence="1">The sequence shown here is derived from an EMBL/GenBank/DDBJ whole genome shotgun (WGS) entry which is preliminary data.</text>
</comment>
<name>A0AAV4BN56_9GAST</name>
<dbReference type="EMBL" id="BLXT01005178">
    <property type="protein sequence ID" value="GFO20568.1"/>
    <property type="molecule type" value="Genomic_DNA"/>
</dbReference>
<accession>A0AAV4BN56</accession>
<proteinExistence type="predicted"/>
<dbReference type="AlphaFoldDB" id="A0AAV4BN56"/>
<protein>
    <submittedName>
        <fullName evidence="1">Uncharacterized protein</fullName>
    </submittedName>
</protein>
<evidence type="ECO:0000313" key="1">
    <source>
        <dbReference type="EMBL" id="GFO20568.1"/>
    </source>
</evidence>
<keyword evidence="2" id="KW-1185">Reference proteome</keyword>
<dbReference type="Proteomes" id="UP000735302">
    <property type="component" value="Unassembled WGS sequence"/>
</dbReference>
<organism evidence="1 2">
    <name type="scientific">Plakobranchus ocellatus</name>
    <dbReference type="NCBI Taxonomy" id="259542"/>
    <lineage>
        <taxon>Eukaryota</taxon>
        <taxon>Metazoa</taxon>
        <taxon>Spiralia</taxon>
        <taxon>Lophotrochozoa</taxon>
        <taxon>Mollusca</taxon>
        <taxon>Gastropoda</taxon>
        <taxon>Heterobranchia</taxon>
        <taxon>Euthyneura</taxon>
        <taxon>Panpulmonata</taxon>
        <taxon>Sacoglossa</taxon>
        <taxon>Placobranchoidea</taxon>
        <taxon>Plakobranchidae</taxon>
        <taxon>Plakobranchus</taxon>
    </lineage>
</organism>
<sequence>MERKETRSFGGKVSRLLLTSKLDGSALQQGKQKVVSPRVTPQVLSGGTGKIIVMGKEPTSIATGRPVERDHICTSARLLVSGYSDQFC</sequence>
<reference evidence="1 2" key="1">
    <citation type="journal article" date="2021" name="Elife">
        <title>Chloroplast acquisition without the gene transfer in kleptoplastic sea slugs, Plakobranchus ocellatus.</title>
        <authorList>
            <person name="Maeda T."/>
            <person name="Takahashi S."/>
            <person name="Yoshida T."/>
            <person name="Shimamura S."/>
            <person name="Takaki Y."/>
            <person name="Nagai Y."/>
            <person name="Toyoda A."/>
            <person name="Suzuki Y."/>
            <person name="Arimoto A."/>
            <person name="Ishii H."/>
            <person name="Satoh N."/>
            <person name="Nishiyama T."/>
            <person name="Hasebe M."/>
            <person name="Maruyama T."/>
            <person name="Minagawa J."/>
            <person name="Obokata J."/>
            <person name="Shigenobu S."/>
        </authorList>
    </citation>
    <scope>NUCLEOTIDE SEQUENCE [LARGE SCALE GENOMIC DNA]</scope>
</reference>
<gene>
    <name evidence="1" type="ORF">PoB_004707300</name>
</gene>